<dbReference type="EMBL" id="JBAWTH010000016">
    <property type="protein sequence ID" value="KAL2288541.1"/>
    <property type="molecule type" value="Genomic_DNA"/>
</dbReference>
<feature type="region of interest" description="Disordered" evidence="1">
    <location>
        <begin position="1"/>
        <end position="50"/>
    </location>
</feature>
<proteinExistence type="predicted"/>
<sequence>MTVHAETKKQRDCGQRTDPSSRELVLKEKTPPTTLQQLGQQTDEAQTNDGRVDVDVASGAARVAAAARGAVASGATSVGLVVVGRAGELALNDTVATLGAGSQLLQLSAGRVDVVGGGHLEGSLDYLLAKVAANLDGTAKLSQLGESGKLLQGGVVDDSQGTTEALEARESDVGELRVVDEGDVTTAGGGHVGGSEALEVVGVKPGRTVDDLERGGRELGNVGNGHVGDPDQVGHGDAQLGTVGLDVQVLAQVLERRVELGQAAVVVDVHAADRLQVDTIQALQEGVGDGDGVSLADTGAEAQRVQSGQRLPRDGADAGQGRHVEGGQQGHVGESECSRDRGEGRGRERDDGAIVLQGQVTIDLLGAGQVDLGVGGRGDQDITLERAAVGESSGLSGRADCEGGLCAGGGLRWRYLLMTLSTCCGGEVEPTRGNSGRREGRDSQLGEHFAGTVRTVD</sequence>
<comment type="caution">
    <text evidence="2">The sequence shown here is derived from an EMBL/GenBank/DDBJ whole genome shotgun (WGS) entry which is preliminary data.</text>
</comment>
<feature type="compositionally biased region" description="Low complexity" evidence="1">
    <location>
        <begin position="31"/>
        <end position="42"/>
    </location>
</feature>
<dbReference type="Proteomes" id="UP001600888">
    <property type="component" value="Unassembled WGS sequence"/>
</dbReference>
<keyword evidence="3" id="KW-1185">Reference proteome</keyword>
<feature type="compositionally biased region" description="Basic and acidic residues" evidence="1">
    <location>
        <begin position="333"/>
        <end position="352"/>
    </location>
</feature>
<feature type="compositionally biased region" description="Basic and acidic residues" evidence="1">
    <location>
        <begin position="1"/>
        <end position="30"/>
    </location>
</feature>
<evidence type="ECO:0000256" key="1">
    <source>
        <dbReference type="SAM" id="MobiDB-lite"/>
    </source>
</evidence>
<evidence type="ECO:0000313" key="3">
    <source>
        <dbReference type="Proteomes" id="UP001600888"/>
    </source>
</evidence>
<accession>A0ABR4F1H4</accession>
<name>A0ABR4F1H4_9PEZI</name>
<evidence type="ECO:0000313" key="2">
    <source>
        <dbReference type="EMBL" id="KAL2288541.1"/>
    </source>
</evidence>
<feature type="region of interest" description="Disordered" evidence="1">
    <location>
        <begin position="428"/>
        <end position="457"/>
    </location>
</feature>
<feature type="compositionally biased region" description="Basic and acidic residues" evidence="1">
    <location>
        <begin position="436"/>
        <end position="445"/>
    </location>
</feature>
<protein>
    <submittedName>
        <fullName evidence="2">Uncharacterized protein</fullName>
    </submittedName>
</protein>
<gene>
    <name evidence="2" type="ORF">FJTKL_03910</name>
</gene>
<organism evidence="2 3">
    <name type="scientific">Diaporthe vaccinii</name>
    <dbReference type="NCBI Taxonomy" id="105482"/>
    <lineage>
        <taxon>Eukaryota</taxon>
        <taxon>Fungi</taxon>
        <taxon>Dikarya</taxon>
        <taxon>Ascomycota</taxon>
        <taxon>Pezizomycotina</taxon>
        <taxon>Sordariomycetes</taxon>
        <taxon>Sordariomycetidae</taxon>
        <taxon>Diaporthales</taxon>
        <taxon>Diaporthaceae</taxon>
        <taxon>Diaporthe</taxon>
        <taxon>Diaporthe eres species complex</taxon>
    </lineage>
</organism>
<feature type="compositionally biased region" description="Basic and acidic residues" evidence="1">
    <location>
        <begin position="311"/>
        <end position="325"/>
    </location>
</feature>
<reference evidence="2 3" key="1">
    <citation type="submission" date="2024-03" db="EMBL/GenBank/DDBJ databases">
        <title>A high-quality draft genome sequence of Diaporthe vaccinii, a causative agent of upright dieback and viscid rot disease in cranberry plants.</title>
        <authorList>
            <person name="Sarrasin M."/>
            <person name="Lang B.F."/>
            <person name="Burger G."/>
        </authorList>
    </citation>
    <scope>NUCLEOTIDE SEQUENCE [LARGE SCALE GENOMIC DNA]</scope>
    <source>
        <strain evidence="2 3">IS7</strain>
    </source>
</reference>
<feature type="region of interest" description="Disordered" evidence="1">
    <location>
        <begin position="301"/>
        <end position="352"/>
    </location>
</feature>